<organism evidence="1 2">
    <name type="scientific">Entomophthora muscae</name>
    <dbReference type="NCBI Taxonomy" id="34485"/>
    <lineage>
        <taxon>Eukaryota</taxon>
        <taxon>Fungi</taxon>
        <taxon>Fungi incertae sedis</taxon>
        <taxon>Zoopagomycota</taxon>
        <taxon>Entomophthoromycotina</taxon>
        <taxon>Entomophthoromycetes</taxon>
        <taxon>Entomophthorales</taxon>
        <taxon>Entomophthoraceae</taxon>
        <taxon>Entomophthora</taxon>
    </lineage>
</organism>
<protein>
    <submittedName>
        <fullName evidence="1">Uncharacterized protein</fullName>
    </submittedName>
</protein>
<reference evidence="1" key="1">
    <citation type="submission" date="2022-04" db="EMBL/GenBank/DDBJ databases">
        <title>Genome of the entomopathogenic fungus Entomophthora muscae.</title>
        <authorList>
            <person name="Elya C."/>
            <person name="Lovett B.R."/>
            <person name="Lee E."/>
            <person name="Macias A.M."/>
            <person name="Hajek A.E."/>
            <person name="De Bivort B.L."/>
            <person name="Kasson M.T."/>
            <person name="De Fine Licht H.H."/>
            <person name="Stajich J.E."/>
        </authorList>
    </citation>
    <scope>NUCLEOTIDE SEQUENCE</scope>
    <source>
        <strain evidence="1">Berkeley</strain>
    </source>
</reference>
<proteinExistence type="predicted"/>
<gene>
    <name evidence="1" type="ORF">DSO57_1000346</name>
</gene>
<dbReference type="EMBL" id="QTSX02002841">
    <property type="protein sequence ID" value="KAJ9075064.1"/>
    <property type="molecule type" value="Genomic_DNA"/>
</dbReference>
<name>A0ACC2TK70_9FUNG</name>
<accession>A0ACC2TK70</accession>
<evidence type="ECO:0000313" key="2">
    <source>
        <dbReference type="Proteomes" id="UP001165960"/>
    </source>
</evidence>
<sequence>MILPVLKFLAFTLAPFVILLLTTAPDLWSQFLTSARLMGTNPYSLLHLPGEILVLGETIVKGLTCDDLDFSAVDNAVPAPSLGEMLVSTPPSLEVNHLSSHQAPVELPSAHIHTPWLFARLALMGLNAYFPWLSPVSSLLSPLQATIPVLHWEASWWFTSLGWEPNIVSLAPLSHSYNQIHKLIVQNTMILIMAELADMNCSYQTICILDQH</sequence>
<dbReference type="Proteomes" id="UP001165960">
    <property type="component" value="Unassembled WGS sequence"/>
</dbReference>
<keyword evidence="2" id="KW-1185">Reference proteome</keyword>
<evidence type="ECO:0000313" key="1">
    <source>
        <dbReference type="EMBL" id="KAJ9075064.1"/>
    </source>
</evidence>
<comment type="caution">
    <text evidence="1">The sequence shown here is derived from an EMBL/GenBank/DDBJ whole genome shotgun (WGS) entry which is preliminary data.</text>
</comment>